<keyword evidence="4" id="KW-0249">Electron transport</keyword>
<feature type="domain" description="Cytochrome c" evidence="8">
    <location>
        <begin position="305"/>
        <end position="395"/>
    </location>
</feature>
<evidence type="ECO:0000256" key="2">
    <source>
        <dbReference type="ARBA" id="ARBA00022617"/>
    </source>
</evidence>
<sequence>MKKRLFLALLAVIIIVIAVLWWRENRTPDGPLQKVTADSAQIERGRYLVQASDCAACHTASGGAPLAGGYPLETPFGKIFGSNLTPSADQGIGRWTSDDFYLALTQGVAPGGRHLYPAMPYTSYKGVSRQDSDDMYAFLMTRPAVDQPVPENEMPFPFNQRMAMIGWNLLFRTSDPMPASSPGNSADWQRGKYLTDVLGHCGECHTPRGKLGQMDTDNNLQGGTLGRITAPDITPQALAQRGWNPADLSRFLATGFAPQGSAFDEMHKVIDLSTRHLTDADHRAIVTYLLGDKPPAAVAVETRQGGNDAGRITYLDQCSGCHMADGAGKPHVAVAMQNNATLRQPDGRNLIVSVLDGLPAQEFPNGESMQPMPGFADRLNDAQIADMVNYLRVTFGGLPGNITPDQVKALRKPE</sequence>
<dbReference type="PROSITE" id="PS51007">
    <property type="entry name" value="CYTC"/>
    <property type="match status" value="3"/>
</dbReference>
<evidence type="ECO:0000313" key="9">
    <source>
        <dbReference type="EMBL" id="MBF7955069.1"/>
    </source>
</evidence>
<dbReference type="SUPFAM" id="SSF46626">
    <property type="entry name" value="Cytochrome c"/>
    <property type="match status" value="3"/>
</dbReference>
<accession>A0ABS0DMD2</accession>
<feature type="domain" description="Cytochrome c" evidence="8">
    <location>
        <begin position="40"/>
        <end position="143"/>
    </location>
</feature>
<keyword evidence="3 6" id="KW-0479">Metal-binding</keyword>
<keyword evidence="10" id="KW-1185">Reference proteome</keyword>
<keyword evidence="7" id="KW-0812">Transmembrane</keyword>
<dbReference type="PRINTS" id="PR00605">
    <property type="entry name" value="CYTCHROMECIC"/>
</dbReference>
<evidence type="ECO:0000313" key="10">
    <source>
        <dbReference type="Proteomes" id="UP000600307"/>
    </source>
</evidence>
<keyword evidence="7" id="KW-0472">Membrane</keyword>
<dbReference type="PIRSF" id="PIRSF000018">
    <property type="entry name" value="Mb_ADH_cyt_c"/>
    <property type="match status" value="1"/>
</dbReference>
<keyword evidence="2 6" id="KW-0349">Heme</keyword>
<dbReference type="EMBL" id="JADOBH010000001">
    <property type="protein sequence ID" value="MBF7955069.1"/>
    <property type="molecule type" value="Genomic_DNA"/>
</dbReference>
<keyword evidence="5 6" id="KW-0408">Iron</keyword>
<feature type="transmembrane region" description="Helical" evidence="7">
    <location>
        <begin position="5"/>
        <end position="22"/>
    </location>
</feature>
<dbReference type="InterPro" id="IPR008168">
    <property type="entry name" value="Cyt_C_IC"/>
</dbReference>
<evidence type="ECO:0000256" key="3">
    <source>
        <dbReference type="ARBA" id="ARBA00022723"/>
    </source>
</evidence>
<evidence type="ECO:0000256" key="1">
    <source>
        <dbReference type="ARBA" id="ARBA00022448"/>
    </source>
</evidence>
<dbReference type="PANTHER" id="PTHR35008:SF4">
    <property type="entry name" value="BLL4482 PROTEIN"/>
    <property type="match status" value="1"/>
</dbReference>
<keyword evidence="7" id="KW-1133">Transmembrane helix</keyword>
<keyword evidence="1" id="KW-0813">Transport</keyword>
<dbReference type="Pfam" id="PF00034">
    <property type="entry name" value="Cytochrom_C"/>
    <property type="match status" value="2"/>
</dbReference>
<evidence type="ECO:0000256" key="6">
    <source>
        <dbReference type="PROSITE-ProRule" id="PRU00433"/>
    </source>
</evidence>
<reference evidence="9 10" key="1">
    <citation type="submission" date="2020-11" db="EMBL/GenBank/DDBJ databases">
        <title>Taxonomic investigation of Rahnella spp.</title>
        <authorList>
            <person name="Lee S.D."/>
        </authorList>
    </citation>
    <scope>NUCLEOTIDE SEQUENCE [LARGE SCALE GENOMIC DNA]</scope>
    <source>
        <strain evidence="9 10">SAP-10</strain>
    </source>
</reference>
<protein>
    <submittedName>
        <fullName evidence="9">C-type cytochrome</fullName>
    </submittedName>
</protein>
<dbReference type="Proteomes" id="UP000600307">
    <property type="component" value="Unassembled WGS sequence"/>
</dbReference>
<comment type="caution">
    <text evidence="9">The sequence shown here is derived from an EMBL/GenBank/DDBJ whole genome shotgun (WGS) entry which is preliminary data.</text>
</comment>
<dbReference type="InterPro" id="IPR051459">
    <property type="entry name" value="Cytochrome_c-type_DH"/>
</dbReference>
<evidence type="ECO:0000256" key="5">
    <source>
        <dbReference type="ARBA" id="ARBA00023004"/>
    </source>
</evidence>
<evidence type="ECO:0000259" key="8">
    <source>
        <dbReference type="PROSITE" id="PS51007"/>
    </source>
</evidence>
<dbReference type="InterPro" id="IPR014353">
    <property type="entry name" value="Membr-bd_ADH_cyt_c"/>
</dbReference>
<dbReference type="Gene3D" id="1.10.760.10">
    <property type="entry name" value="Cytochrome c-like domain"/>
    <property type="match status" value="3"/>
</dbReference>
<dbReference type="InterPro" id="IPR009056">
    <property type="entry name" value="Cyt_c-like_dom"/>
</dbReference>
<evidence type="ECO:0000256" key="7">
    <source>
        <dbReference type="SAM" id="Phobius"/>
    </source>
</evidence>
<dbReference type="InterPro" id="IPR036909">
    <property type="entry name" value="Cyt_c-like_dom_sf"/>
</dbReference>
<proteinExistence type="predicted"/>
<evidence type="ECO:0000256" key="4">
    <source>
        <dbReference type="ARBA" id="ARBA00022982"/>
    </source>
</evidence>
<organism evidence="9 10">
    <name type="scientific">Rahnella victoriana</name>
    <dbReference type="NCBI Taxonomy" id="1510570"/>
    <lineage>
        <taxon>Bacteria</taxon>
        <taxon>Pseudomonadati</taxon>
        <taxon>Pseudomonadota</taxon>
        <taxon>Gammaproteobacteria</taxon>
        <taxon>Enterobacterales</taxon>
        <taxon>Yersiniaceae</taxon>
        <taxon>Rahnella</taxon>
    </lineage>
</organism>
<dbReference type="RefSeq" id="WP_195816877.1">
    <property type="nucleotide sequence ID" value="NZ_JADOBH010000001.1"/>
</dbReference>
<gene>
    <name evidence="9" type="ORF">IV431_05840</name>
</gene>
<name>A0ABS0DMD2_9GAMM</name>
<feature type="domain" description="Cytochrome c" evidence="8">
    <location>
        <begin position="186"/>
        <end position="293"/>
    </location>
</feature>
<dbReference type="PANTHER" id="PTHR35008">
    <property type="entry name" value="BLL4482 PROTEIN-RELATED"/>
    <property type="match status" value="1"/>
</dbReference>